<keyword evidence="1" id="KW-0596">Phosphopantetheine</keyword>
<gene>
    <name evidence="5" type="ORF">BKG76_07855</name>
</gene>
<dbReference type="PANTHER" id="PTHR45527:SF1">
    <property type="entry name" value="FATTY ACID SYNTHASE"/>
    <property type="match status" value="1"/>
</dbReference>
<organism evidence="5 6">
    <name type="scientific">Mycobacteroides franklinii</name>
    <dbReference type="NCBI Taxonomy" id="948102"/>
    <lineage>
        <taxon>Bacteria</taxon>
        <taxon>Bacillati</taxon>
        <taxon>Actinomycetota</taxon>
        <taxon>Actinomycetes</taxon>
        <taxon>Mycobacteriales</taxon>
        <taxon>Mycobacteriaceae</taxon>
        <taxon>Mycobacteroides</taxon>
    </lineage>
</organism>
<dbReference type="EMBL" id="MLIK01000019">
    <property type="protein sequence ID" value="OHU20685.1"/>
    <property type="molecule type" value="Genomic_DNA"/>
</dbReference>
<dbReference type="Proteomes" id="UP000179616">
    <property type="component" value="Unassembled WGS sequence"/>
</dbReference>
<dbReference type="PANTHER" id="PTHR45527">
    <property type="entry name" value="NONRIBOSOMAL PEPTIDE SYNTHETASE"/>
    <property type="match status" value="1"/>
</dbReference>
<dbReference type="Gene3D" id="3.40.50.12780">
    <property type="entry name" value="N-terminal domain of ligase-like"/>
    <property type="match status" value="1"/>
</dbReference>
<dbReference type="Gene3D" id="3.30.559.30">
    <property type="entry name" value="Nonribosomal peptide synthetase, condensation domain"/>
    <property type="match status" value="1"/>
</dbReference>
<feature type="domain" description="AMP-dependent synthetase/ligase" evidence="3">
    <location>
        <begin position="491"/>
        <end position="776"/>
    </location>
</feature>
<dbReference type="GO" id="GO:0031177">
    <property type="term" value="F:phosphopantetheine binding"/>
    <property type="evidence" value="ECO:0007669"/>
    <property type="project" value="TreeGrafter"/>
</dbReference>
<dbReference type="OrthoDB" id="2472181at2"/>
<dbReference type="Pfam" id="PF01370">
    <property type="entry name" value="Epimerase"/>
    <property type="match status" value="1"/>
</dbReference>
<dbReference type="InterPro" id="IPR045851">
    <property type="entry name" value="AMP-bd_C_sf"/>
</dbReference>
<dbReference type="SUPFAM" id="SSF52777">
    <property type="entry name" value="CoA-dependent acyltransferases"/>
    <property type="match status" value="2"/>
</dbReference>
<dbReference type="GO" id="GO:0043041">
    <property type="term" value="P:amino acid activation for nonribosomal peptide biosynthetic process"/>
    <property type="evidence" value="ECO:0007669"/>
    <property type="project" value="TreeGrafter"/>
</dbReference>
<dbReference type="GeneID" id="57166715"/>
<evidence type="ECO:0000313" key="5">
    <source>
        <dbReference type="EMBL" id="OHU20685.1"/>
    </source>
</evidence>
<evidence type="ECO:0000259" key="4">
    <source>
        <dbReference type="Pfam" id="PF01370"/>
    </source>
</evidence>
<evidence type="ECO:0000256" key="2">
    <source>
        <dbReference type="ARBA" id="ARBA00022553"/>
    </source>
</evidence>
<accession>A0A1S1L5H5</accession>
<dbReference type="PROSITE" id="PS00455">
    <property type="entry name" value="AMP_BINDING"/>
    <property type="match status" value="1"/>
</dbReference>
<keyword evidence="2" id="KW-0597">Phosphoprotein</keyword>
<feature type="domain" description="NAD-dependent epimerase/dehydratase" evidence="4">
    <location>
        <begin position="1054"/>
        <end position="1232"/>
    </location>
</feature>
<comment type="caution">
    <text evidence="5">The sequence shown here is derived from an EMBL/GenBank/DDBJ whole genome shotgun (WGS) entry which is preliminary data.</text>
</comment>
<dbReference type="InterPro" id="IPR000873">
    <property type="entry name" value="AMP-dep_synth/lig_dom"/>
</dbReference>
<proteinExistence type="predicted"/>
<dbReference type="SUPFAM" id="SSF56801">
    <property type="entry name" value="Acetyl-CoA synthetase-like"/>
    <property type="match status" value="1"/>
</dbReference>
<evidence type="ECO:0000256" key="1">
    <source>
        <dbReference type="ARBA" id="ARBA00022450"/>
    </source>
</evidence>
<dbReference type="InterPro" id="IPR042099">
    <property type="entry name" value="ANL_N_sf"/>
</dbReference>
<dbReference type="InterPro" id="IPR023213">
    <property type="entry name" value="CAT-like_dom_sf"/>
</dbReference>
<dbReference type="Gene3D" id="3.30.559.10">
    <property type="entry name" value="Chloramphenicol acetyltransferase-like domain"/>
    <property type="match status" value="1"/>
</dbReference>
<evidence type="ECO:0000259" key="3">
    <source>
        <dbReference type="Pfam" id="PF00501"/>
    </source>
</evidence>
<dbReference type="InterPro" id="IPR036291">
    <property type="entry name" value="NAD(P)-bd_dom_sf"/>
</dbReference>
<dbReference type="STRING" id="948102.BKG76_07855"/>
<dbReference type="RefSeq" id="WP_070937162.1">
    <property type="nucleotide sequence ID" value="NZ_MLIK01000019.1"/>
</dbReference>
<dbReference type="InterPro" id="IPR001509">
    <property type="entry name" value="Epimerase_deHydtase"/>
</dbReference>
<dbReference type="InterPro" id="IPR020845">
    <property type="entry name" value="AMP-binding_CS"/>
</dbReference>
<reference evidence="5 6" key="1">
    <citation type="submission" date="2016-10" db="EMBL/GenBank/DDBJ databases">
        <title>Evaluation of Human, Veterinary and Environmental Mycobacterium chelonae Isolates by Core Genome Phylogenomic Analysis, Targeted Gene Comparison, and Anti-microbial Susceptibility Patterns: A Tale of Mistaken Identities.</title>
        <authorList>
            <person name="Fogelson S.B."/>
            <person name="Camus A.C."/>
            <person name="Lorenz W."/>
            <person name="Vasireddy R."/>
            <person name="Vasireddy S."/>
            <person name="Smith T."/>
            <person name="Brown-Elliott B.A."/>
            <person name="Wallace R.J.Jr."/>
            <person name="Hasan N.A."/>
            <person name="Reischl U."/>
            <person name="Sanchez S."/>
        </authorList>
    </citation>
    <scope>NUCLEOTIDE SEQUENCE [LARGE SCALE GENOMIC DNA]</scope>
    <source>
        <strain evidence="5 6">1559</strain>
    </source>
</reference>
<dbReference type="GO" id="GO:0005737">
    <property type="term" value="C:cytoplasm"/>
    <property type="evidence" value="ECO:0007669"/>
    <property type="project" value="TreeGrafter"/>
</dbReference>
<dbReference type="Pfam" id="PF00501">
    <property type="entry name" value="AMP-binding"/>
    <property type="match status" value="1"/>
</dbReference>
<dbReference type="Gene3D" id="3.40.50.720">
    <property type="entry name" value="NAD(P)-binding Rossmann-like Domain"/>
    <property type="match status" value="1"/>
</dbReference>
<sequence length="1385" mass="147461">MTVAVEPRVDRVPMSRSQQNMYNGAVQADDPGLYLIGKSFRLHPIELPVFLSALEGAIAANPVQLCVLEPVSADLHHPELVQRLEFGDIVSVTADAEGLTARTADELVSRWSTGLAVKPLVHYTVRTGADARVVGLDIQAHHLLLDGGAIGVIEADLGRFLATSEEVKPPSASDGLANLVAAHRREAAKADESLQRFGAAIQHELADAAQYTAHGQDLGTGPSGAAKGVLQESVTLSGKEFDALDALAEAKRVPLNILVAAASVAVNASLRQGTQTLLVHAVDNRFGECDLSVATCLVNSIAHPVRFPAFASVQDVVRALDRDYVKASRRRWLREEQYRRMYLAINRTSHVEALTVNFIRETCAPQLRPFLAAAPYVTDIGPVEGMTVSCVADEDRRTLTLSIWHRSDLPSTSAHQWVAERIAAALGSMEAMWHLPIAMTVNEWFGIGADGARRRGDDRAHATGLPAWFLDPGGEVARFLRRRAFVEPWIAWLIAAGVVPGDIVVCVDDDTDKTVDLLIACHLIGCGYSVCESTEELAARSDSIAEHGNGVTVRVVDTAISVPVALDASLRELVTERMEQVARDDALADSTAYIMATSGSTGEPKLVPVSHGALALFARAASSAYGWRTQDSILQCAPLTSDISVEEIFGAAACGARVVRSRGMKSGDLRALVSDIRELRPTLLDLPTAVWHLLCEDPEALAAVGASDLRQVVVGGEAIRPGAVDMWVKSTDTSGIALISSYGPTETTVVVTYLPVADGDDIDRLRVGLPVVPNTVFVAFGEIVVVGAPVSVGYLGIQSESFGVVNAPGGEARRAFATADRVVFDDDGFPTFAGRRDAIVKISGKRVDTAAIIGRISEDPAVADAYAAAHNGALAVWFQTCNGLQHNELAGRIRRLLVSLGVSSFFVICVPSIPRQPNGKVDRDVLRTMAEFVDAVPDEAEAAEAAAGLARIWSEHLGRQIRAGSSLLAEGIGSLDLIRILPATRQYLGRELSVLDLISADSATYLVAAGTEVDELAALDTAADIGADLDRIAIARDAKALRGNDSRSTDGGPIVVLGASGIVGTGFARATLDLKREGALRPEVILVTRSELPDCEPWSALKDVVGVKVLHVGSEFHPGMLDELIHHTGAHTLINCIGNTNVLAPYRDIRDANVEWVSGAVAACTARGVRLIHMSTFVVNADPAVAEVTDPREAVYPYAASKALAELVVAAAPGELDFTLVRLPRVLGEVSQLGDGADILVSFVDACIALRACPSVALTEEVTTGDVAARSILGMADESSTLGRGVTVLRGMSVSYAEFLGGFGLEELGLSEWKRLLDRSDWATQNPGRWSVLDAWAGLGMQLGSRSYADYLAGFRTISLDAAPVTELSALPESIRNLLTQEFSR</sequence>
<dbReference type="SUPFAM" id="SSF51735">
    <property type="entry name" value="NAD(P)-binding Rossmann-fold domains"/>
    <property type="match status" value="1"/>
</dbReference>
<protein>
    <submittedName>
        <fullName evidence="5">Peptide synthase</fullName>
    </submittedName>
</protein>
<dbReference type="GO" id="GO:0044550">
    <property type="term" value="P:secondary metabolite biosynthetic process"/>
    <property type="evidence" value="ECO:0007669"/>
    <property type="project" value="TreeGrafter"/>
</dbReference>
<dbReference type="Gene3D" id="3.30.300.30">
    <property type="match status" value="1"/>
</dbReference>
<evidence type="ECO:0000313" key="6">
    <source>
        <dbReference type="Proteomes" id="UP000179616"/>
    </source>
</evidence>
<name>A0A1S1L5H5_9MYCO</name>